<accession>A0ABS9ZBW5</accession>
<keyword evidence="7" id="KW-1185">Reference proteome</keyword>
<feature type="transmembrane region" description="Helical" evidence="5">
    <location>
        <begin position="12"/>
        <end position="30"/>
    </location>
</feature>
<evidence type="ECO:0000256" key="4">
    <source>
        <dbReference type="ARBA" id="ARBA00023136"/>
    </source>
</evidence>
<dbReference type="Gene3D" id="1.20.120.1630">
    <property type="match status" value="1"/>
</dbReference>
<dbReference type="PANTHER" id="PTHR43847:SF1">
    <property type="entry name" value="BLL3993 PROTEIN"/>
    <property type="match status" value="1"/>
</dbReference>
<evidence type="ECO:0000256" key="2">
    <source>
        <dbReference type="ARBA" id="ARBA00022692"/>
    </source>
</evidence>
<feature type="transmembrane region" description="Helical" evidence="5">
    <location>
        <begin position="42"/>
        <end position="64"/>
    </location>
</feature>
<proteinExistence type="predicted"/>
<organism evidence="6 7">
    <name type="scientific">Candidatus Rhodoblastus alkanivorans</name>
    <dbReference type="NCBI Taxonomy" id="2954117"/>
    <lineage>
        <taxon>Bacteria</taxon>
        <taxon>Pseudomonadati</taxon>
        <taxon>Pseudomonadota</taxon>
        <taxon>Alphaproteobacteria</taxon>
        <taxon>Hyphomicrobiales</taxon>
        <taxon>Rhodoblastaceae</taxon>
        <taxon>Rhodoblastus</taxon>
    </lineage>
</organism>
<protein>
    <submittedName>
        <fullName evidence="6">Isoprenylcysteine carboxylmethyltransferase family protein</fullName>
    </submittedName>
</protein>
<comment type="subcellular location">
    <subcellularLocation>
        <location evidence="1">Membrane</location>
        <topology evidence="1">Multi-pass membrane protein</topology>
    </subcellularLocation>
</comment>
<evidence type="ECO:0000256" key="1">
    <source>
        <dbReference type="ARBA" id="ARBA00004141"/>
    </source>
</evidence>
<evidence type="ECO:0000256" key="5">
    <source>
        <dbReference type="SAM" id="Phobius"/>
    </source>
</evidence>
<keyword evidence="2 5" id="KW-0812">Transmembrane</keyword>
<gene>
    <name evidence="6" type="ORF">K2U94_19310</name>
</gene>
<dbReference type="Pfam" id="PF04140">
    <property type="entry name" value="ICMT"/>
    <property type="match status" value="1"/>
</dbReference>
<reference evidence="6" key="1">
    <citation type="journal article" date="2022" name="ISME J.">
        <title>Identification of active gaseous-alkane degraders at natural gas seeps.</title>
        <authorList>
            <person name="Farhan Ul Haque M."/>
            <person name="Hernandez M."/>
            <person name="Crombie A.T."/>
            <person name="Murrell J.C."/>
        </authorList>
    </citation>
    <scope>NUCLEOTIDE SEQUENCE</scope>
    <source>
        <strain evidence="6">PC2</strain>
    </source>
</reference>
<feature type="transmembrane region" description="Helical" evidence="5">
    <location>
        <begin position="168"/>
        <end position="192"/>
    </location>
</feature>
<keyword evidence="4 5" id="KW-0472">Membrane</keyword>
<dbReference type="RefSeq" id="WP_243068765.1">
    <property type="nucleotide sequence ID" value="NZ_JAIVFK010000050.1"/>
</dbReference>
<evidence type="ECO:0000313" key="6">
    <source>
        <dbReference type="EMBL" id="MCI4684891.1"/>
    </source>
</evidence>
<sequence>MAAGGRFRGFPRVAAILGGAVVYYALPIWGEGGFGPFFRSPALMALTVVYFALAVAALFCGGNVSPGIREDRNNRWVLPAFALLGLAMGFIPAWDDRYGFLTFGGEALRWSGVVLFGLGGSLRLWPVVALGDRFSGLVAIQPIHELLTTGPYRYIRHPSYLGLMISSIGWALAFCSGAGLVIAALTLLPLLARIDAEERLLQSEFGAEYDAYRARTWRMIPGLW</sequence>
<feature type="transmembrane region" description="Helical" evidence="5">
    <location>
        <begin position="76"/>
        <end position="94"/>
    </location>
</feature>
<evidence type="ECO:0000256" key="3">
    <source>
        <dbReference type="ARBA" id="ARBA00022989"/>
    </source>
</evidence>
<dbReference type="InterPro" id="IPR052527">
    <property type="entry name" value="Metal_cation-efflux_comp"/>
</dbReference>
<name>A0ABS9ZBW5_9HYPH</name>
<comment type="caution">
    <text evidence="6">The sequence shown here is derived from an EMBL/GenBank/DDBJ whole genome shotgun (WGS) entry which is preliminary data.</text>
</comment>
<keyword evidence="3 5" id="KW-1133">Transmembrane helix</keyword>
<dbReference type="PANTHER" id="PTHR43847">
    <property type="entry name" value="BLL3993 PROTEIN"/>
    <property type="match status" value="1"/>
</dbReference>
<dbReference type="Proteomes" id="UP001139104">
    <property type="component" value="Unassembled WGS sequence"/>
</dbReference>
<dbReference type="EMBL" id="JAIVFP010000001">
    <property type="protein sequence ID" value="MCI4684891.1"/>
    <property type="molecule type" value="Genomic_DNA"/>
</dbReference>
<evidence type="ECO:0000313" key="7">
    <source>
        <dbReference type="Proteomes" id="UP001139104"/>
    </source>
</evidence>
<dbReference type="InterPro" id="IPR007269">
    <property type="entry name" value="ICMT_MeTrfase"/>
</dbReference>